<sequence>MSSLTYLAALAWVYIKMRGKRPGRGNNLNAEWVEELVKAFGFAWISNTVISLLYTWLASRKTKRLNVPCSNFGSKVLPAVIALDLDGTLFDDTSNISDKTNQVLSRYARAGGVLVFATQQPMSAAKRFLSKVPVSEQENCYCICAGGSILIHTREWSIRDVNVIPVDVITMIVEECTQDLGEDTWHMSIDGLNGWYTSNSRFFDIIDATMPGVGSKLKKFAIVNGNNYAKSLQNAGETKGGIRVLFISESIRWDTGAKTVQSALRRIHEKTGIPLEARPTGHETGFEVGVSGVDKASTLAKFCENVLHIGRENIVAIGDGENDTNMIKYAGLGIAMKNACKELKEVADAVSSHTNNESGVGIEIERILDSSDETALNKLLLNVKIKQAKHLEDTISKLSDNAEKLQSILSSALDLERKIKELQI</sequence>
<dbReference type="GO" id="GO:0016791">
    <property type="term" value="F:phosphatase activity"/>
    <property type="evidence" value="ECO:0007669"/>
    <property type="project" value="TreeGrafter"/>
</dbReference>
<dbReference type="AlphaFoldDB" id="A0A7S3PK01"/>
<dbReference type="Pfam" id="PF08282">
    <property type="entry name" value="Hydrolase_3"/>
    <property type="match status" value="1"/>
</dbReference>
<gene>
    <name evidence="1" type="ORF">ASTO00021_LOCUS11993</name>
</gene>
<organism evidence="1">
    <name type="scientific">Aplanochytrium stocchinoi</name>
    <dbReference type="NCBI Taxonomy" id="215587"/>
    <lineage>
        <taxon>Eukaryota</taxon>
        <taxon>Sar</taxon>
        <taxon>Stramenopiles</taxon>
        <taxon>Bigyra</taxon>
        <taxon>Labyrinthulomycetes</taxon>
        <taxon>Thraustochytrida</taxon>
        <taxon>Thraustochytriidae</taxon>
        <taxon>Aplanochytrium</taxon>
    </lineage>
</organism>
<dbReference type="PANTHER" id="PTHR10000">
    <property type="entry name" value="PHOSPHOSERINE PHOSPHATASE"/>
    <property type="match status" value="1"/>
</dbReference>
<dbReference type="InterPro" id="IPR023214">
    <property type="entry name" value="HAD_sf"/>
</dbReference>
<accession>A0A7S3PK01</accession>
<dbReference type="GO" id="GO:0000287">
    <property type="term" value="F:magnesium ion binding"/>
    <property type="evidence" value="ECO:0007669"/>
    <property type="project" value="TreeGrafter"/>
</dbReference>
<evidence type="ECO:0008006" key="2">
    <source>
        <dbReference type="Google" id="ProtNLM"/>
    </source>
</evidence>
<dbReference type="PROSITE" id="PS01229">
    <property type="entry name" value="COF_2"/>
    <property type="match status" value="1"/>
</dbReference>
<name>A0A7S3PK01_9STRA</name>
<dbReference type="Gene3D" id="3.30.1240.10">
    <property type="match status" value="1"/>
</dbReference>
<dbReference type="GO" id="GO:0005829">
    <property type="term" value="C:cytosol"/>
    <property type="evidence" value="ECO:0007669"/>
    <property type="project" value="TreeGrafter"/>
</dbReference>
<dbReference type="EMBL" id="HBIN01015808">
    <property type="protein sequence ID" value="CAE0441876.1"/>
    <property type="molecule type" value="Transcribed_RNA"/>
</dbReference>
<dbReference type="SUPFAM" id="SSF56784">
    <property type="entry name" value="HAD-like"/>
    <property type="match status" value="1"/>
</dbReference>
<reference evidence="1" key="1">
    <citation type="submission" date="2021-01" db="EMBL/GenBank/DDBJ databases">
        <authorList>
            <person name="Corre E."/>
            <person name="Pelletier E."/>
            <person name="Niang G."/>
            <person name="Scheremetjew M."/>
            <person name="Finn R."/>
            <person name="Kale V."/>
            <person name="Holt S."/>
            <person name="Cochrane G."/>
            <person name="Meng A."/>
            <person name="Brown T."/>
            <person name="Cohen L."/>
        </authorList>
    </citation>
    <scope>NUCLEOTIDE SEQUENCE</scope>
    <source>
        <strain evidence="1">GSBS06</strain>
    </source>
</reference>
<proteinExistence type="predicted"/>
<dbReference type="Gene3D" id="3.40.50.1000">
    <property type="entry name" value="HAD superfamily/HAD-like"/>
    <property type="match status" value="1"/>
</dbReference>
<dbReference type="PANTHER" id="PTHR10000:SF8">
    <property type="entry name" value="HAD SUPERFAMILY HYDROLASE-LIKE, TYPE 3"/>
    <property type="match status" value="1"/>
</dbReference>
<dbReference type="InterPro" id="IPR036412">
    <property type="entry name" value="HAD-like_sf"/>
</dbReference>
<protein>
    <recommendedName>
        <fullName evidence="2">Sucrose phosphatase-like domain-containing protein</fullName>
    </recommendedName>
</protein>
<evidence type="ECO:0000313" key="1">
    <source>
        <dbReference type="EMBL" id="CAE0441876.1"/>
    </source>
</evidence>